<comment type="caution">
    <text evidence="3">The sequence shown here is derived from an EMBL/GenBank/DDBJ whole genome shotgun (WGS) entry which is preliminary data.</text>
</comment>
<gene>
    <name evidence="3" type="ORF">HanXRQr2_Chr04g0160321</name>
</gene>
<dbReference type="Proteomes" id="UP000215914">
    <property type="component" value="Unassembled WGS sequence"/>
</dbReference>
<accession>A0A9K3J6K0</accession>
<evidence type="ECO:0000313" key="3">
    <source>
        <dbReference type="EMBL" id="KAF5809698.1"/>
    </source>
</evidence>
<reference evidence="3" key="2">
    <citation type="submission" date="2020-06" db="EMBL/GenBank/DDBJ databases">
        <title>Helianthus annuus Genome sequencing and assembly Release 2.</title>
        <authorList>
            <person name="Gouzy J."/>
            <person name="Langlade N."/>
            <person name="Munos S."/>
        </authorList>
    </citation>
    <scope>NUCLEOTIDE SEQUENCE</scope>
    <source>
        <tissue evidence="3">Leaves</tissue>
    </source>
</reference>
<organism evidence="3 4">
    <name type="scientific">Helianthus annuus</name>
    <name type="common">Common sunflower</name>
    <dbReference type="NCBI Taxonomy" id="4232"/>
    <lineage>
        <taxon>Eukaryota</taxon>
        <taxon>Viridiplantae</taxon>
        <taxon>Streptophyta</taxon>
        <taxon>Embryophyta</taxon>
        <taxon>Tracheophyta</taxon>
        <taxon>Spermatophyta</taxon>
        <taxon>Magnoliopsida</taxon>
        <taxon>eudicotyledons</taxon>
        <taxon>Gunneridae</taxon>
        <taxon>Pentapetalae</taxon>
        <taxon>asterids</taxon>
        <taxon>campanulids</taxon>
        <taxon>Asterales</taxon>
        <taxon>Asteraceae</taxon>
        <taxon>Asteroideae</taxon>
        <taxon>Heliantheae alliance</taxon>
        <taxon>Heliantheae</taxon>
        <taxon>Helianthus</taxon>
    </lineage>
</organism>
<keyword evidence="4" id="KW-1185">Reference proteome</keyword>
<dbReference type="Gramene" id="mRNA:HanXRQr2_Chr04g0160321">
    <property type="protein sequence ID" value="CDS:HanXRQr2_Chr04g0160321.1"/>
    <property type="gene ID" value="HanXRQr2_Chr04g0160321"/>
</dbReference>
<dbReference type="AlphaFoldDB" id="A0A9K3J6K0"/>
<name>A0A9K3J6K0_HELAN</name>
<feature type="transmembrane region" description="Helical" evidence="2">
    <location>
        <begin position="33"/>
        <end position="52"/>
    </location>
</feature>
<dbReference type="EMBL" id="MNCJ02000319">
    <property type="protein sequence ID" value="KAF5809698.1"/>
    <property type="molecule type" value="Genomic_DNA"/>
</dbReference>
<feature type="compositionally biased region" description="Low complexity" evidence="1">
    <location>
        <begin position="62"/>
        <end position="79"/>
    </location>
</feature>
<evidence type="ECO:0000256" key="1">
    <source>
        <dbReference type="SAM" id="MobiDB-lite"/>
    </source>
</evidence>
<feature type="region of interest" description="Disordered" evidence="1">
    <location>
        <begin position="60"/>
        <end position="86"/>
    </location>
</feature>
<keyword evidence="2" id="KW-0812">Transmembrane</keyword>
<sequence>MGSTDEVLPAPALAPIPWVDSVHDRRYAVDGEIMAFVVIFIFLVFLLLLVLAPHLIMRRKSSGCSSSVKQNSNSGSQRNRNSEDIP</sequence>
<evidence type="ECO:0000313" key="4">
    <source>
        <dbReference type="Proteomes" id="UP000215914"/>
    </source>
</evidence>
<keyword evidence="2" id="KW-0472">Membrane</keyword>
<evidence type="ECO:0000256" key="2">
    <source>
        <dbReference type="SAM" id="Phobius"/>
    </source>
</evidence>
<proteinExistence type="predicted"/>
<reference evidence="3" key="1">
    <citation type="journal article" date="2017" name="Nature">
        <title>The sunflower genome provides insights into oil metabolism, flowering and Asterid evolution.</title>
        <authorList>
            <person name="Badouin H."/>
            <person name="Gouzy J."/>
            <person name="Grassa C.J."/>
            <person name="Murat F."/>
            <person name="Staton S.E."/>
            <person name="Cottret L."/>
            <person name="Lelandais-Briere C."/>
            <person name="Owens G.L."/>
            <person name="Carrere S."/>
            <person name="Mayjonade B."/>
            <person name="Legrand L."/>
            <person name="Gill N."/>
            <person name="Kane N.C."/>
            <person name="Bowers J.E."/>
            <person name="Hubner S."/>
            <person name="Bellec A."/>
            <person name="Berard A."/>
            <person name="Berges H."/>
            <person name="Blanchet N."/>
            <person name="Boniface M.C."/>
            <person name="Brunel D."/>
            <person name="Catrice O."/>
            <person name="Chaidir N."/>
            <person name="Claudel C."/>
            <person name="Donnadieu C."/>
            <person name="Faraut T."/>
            <person name="Fievet G."/>
            <person name="Helmstetter N."/>
            <person name="King M."/>
            <person name="Knapp S.J."/>
            <person name="Lai Z."/>
            <person name="Le Paslier M.C."/>
            <person name="Lippi Y."/>
            <person name="Lorenzon L."/>
            <person name="Mandel J.R."/>
            <person name="Marage G."/>
            <person name="Marchand G."/>
            <person name="Marquand E."/>
            <person name="Bret-Mestries E."/>
            <person name="Morien E."/>
            <person name="Nambeesan S."/>
            <person name="Nguyen T."/>
            <person name="Pegot-Espagnet P."/>
            <person name="Pouilly N."/>
            <person name="Raftis F."/>
            <person name="Sallet E."/>
            <person name="Schiex T."/>
            <person name="Thomas J."/>
            <person name="Vandecasteele C."/>
            <person name="Vares D."/>
            <person name="Vear F."/>
            <person name="Vautrin S."/>
            <person name="Crespi M."/>
            <person name="Mangin B."/>
            <person name="Burke J.M."/>
            <person name="Salse J."/>
            <person name="Munos S."/>
            <person name="Vincourt P."/>
            <person name="Rieseberg L.H."/>
            <person name="Langlade N.B."/>
        </authorList>
    </citation>
    <scope>NUCLEOTIDE SEQUENCE</scope>
    <source>
        <tissue evidence="3">Leaves</tissue>
    </source>
</reference>
<protein>
    <submittedName>
        <fullName evidence="3">Uncharacterized protein</fullName>
    </submittedName>
</protein>
<keyword evidence="2" id="KW-1133">Transmembrane helix</keyword>